<dbReference type="Gene3D" id="2.60.40.1730">
    <property type="entry name" value="tricorn interacting facor f3 domain"/>
    <property type="match status" value="1"/>
</dbReference>
<evidence type="ECO:0000256" key="12">
    <source>
        <dbReference type="NCBIfam" id="TIGR02414"/>
    </source>
</evidence>
<keyword evidence="7" id="KW-0645">Protease</keyword>
<keyword evidence="11" id="KW-0482">Metalloprotease</keyword>
<protein>
    <recommendedName>
        <fullName evidence="5 12">Aminopeptidase N</fullName>
        <ecNumber evidence="4 12">3.4.11.2</ecNumber>
    </recommendedName>
</protein>
<dbReference type="FunFam" id="2.60.40.1840:FF:000001">
    <property type="entry name" value="Aminopeptidase N"/>
    <property type="match status" value="1"/>
</dbReference>
<dbReference type="PANTHER" id="PTHR46322">
    <property type="entry name" value="PUROMYCIN-SENSITIVE AMINOPEPTIDASE"/>
    <property type="match status" value="1"/>
</dbReference>
<evidence type="ECO:0000256" key="5">
    <source>
        <dbReference type="ARBA" id="ARBA00015611"/>
    </source>
</evidence>
<dbReference type="SUPFAM" id="SSF55486">
    <property type="entry name" value="Metalloproteases ('zincins'), catalytic domain"/>
    <property type="match status" value="1"/>
</dbReference>
<gene>
    <name evidence="17" type="ORF">GCM10017643_00480</name>
</gene>
<keyword evidence="10" id="KW-0862">Zinc</keyword>
<dbReference type="Gene3D" id="3.30.2010.30">
    <property type="match status" value="1"/>
</dbReference>
<dbReference type="FunFam" id="3.30.2010.30:FF:000002">
    <property type="entry name" value="Putative aminopeptidase N"/>
    <property type="match status" value="1"/>
</dbReference>
<feature type="domain" description="Peptidase M1 alanyl aminopeptidase Ig-like fold" evidence="14">
    <location>
        <begin position="452"/>
        <end position="554"/>
    </location>
</feature>
<dbReference type="InterPro" id="IPR027268">
    <property type="entry name" value="Peptidase_M4/M1_CTD_sf"/>
</dbReference>
<keyword evidence="8" id="KW-0479">Metal-binding</keyword>
<feature type="domain" description="Aminopeptidase N-like N-terminal" evidence="16">
    <location>
        <begin position="27"/>
        <end position="194"/>
    </location>
</feature>
<dbReference type="Gene3D" id="1.10.390.10">
    <property type="entry name" value="Neutral Protease Domain 2"/>
    <property type="match status" value="1"/>
</dbReference>
<comment type="cofactor">
    <cofactor evidence="2">
        <name>Zn(2+)</name>
        <dbReference type="ChEBI" id="CHEBI:29105"/>
    </cofactor>
</comment>
<evidence type="ECO:0000256" key="1">
    <source>
        <dbReference type="ARBA" id="ARBA00000098"/>
    </source>
</evidence>
<dbReference type="InterPro" id="IPR012779">
    <property type="entry name" value="Peptidase_M1_pepN"/>
</dbReference>
<dbReference type="InterPro" id="IPR037144">
    <property type="entry name" value="Peptidase_M1_pepN_C_sf"/>
</dbReference>
<evidence type="ECO:0000256" key="9">
    <source>
        <dbReference type="ARBA" id="ARBA00022801"/>
    </source>
</evidence>
<reference evidence="17" key="2">
    <citation type="submission" date="2023-01" db="EMBL/GenBank/DDBJ databases">
        <authorList>
            <person name="Sun Q."/>
            <person name="Evtushenko L."/>
        </authorList>
    </citation>
    <scope>NUCLEOTIDE SEQUENCE</scope>
    <source>
        <strain evidence="17">VKM B-2484</strain>
    </source>
</reference>
<dbReference type="EMBL" id="BSFJ01000001">
    <property type="protein sequence ID" value="GLK69933.1"/>
    <property type="molecule type" value="Genomic_DNA"/>
</dbReference>
<evidence type="ECO:0000259" key="13">
    <source>
        <dbReference type="Pfam" id="PF01433"/>
    </source>
</evidence>
<dbReference type="GO" id="GO:0008237">
    <property type="term" value="F:metallopeptidase activity"/>
    <property type="evidence" value="ECO:0007669"/>
    <property type="project" value="UniProtKB-UniRule"/>
</dbReference>
<dbReference type="RefSeq" id="WP_213375560.1">
    <property type="nucleotide sequence ID" value="NZ_BSFJ01000001.1"/>
</dbReference>
<dbReference type="Gene3D" id="2.60.40.1840">
    <property type="match status" value="1"/>
</dbReference>
<proteinExistence type="inferred from homology"/>
<dbReference type="NCBIfam" id="TIGR02414">
    <property type="entry name" value="pepN_proteo"/>
    <property type="match status" value="1"/>
</dbReference>
<dbReference type="CDD" id="cd09600">
    <property type="entry name" value="M1_APN"/>
    <property type="match status" value="1"/>
</dbReference>
<dbReference type="InterPro" id="IPR014782">
    <property type="entry name" value="Peptidase_M1_dom"/>
</dbReference>
<dbReference type="PANTHER" id="PTHR46322:SF1">
    <property type="entry name" value="PUROMYCIN-SENSITIVE AMINOPEPTIDASE"/>
    <property type="match status" value="1"/>
</dbReference>
<dbReference type="Proteomes" id="UP001143370">
    <property type="component" value="Unassembled WGS sequence"/>
</dbReference>
<evidence type="ECO:0000256" key="3">
    <source>
        <dbReference type="ARBA" id="ARBA00010136"/>
    </source>
</evidence>
<evidence type="ECO:0000313" key="18">
    <source>
        <dbReference type="Proteomes" id="UP001143370"/>
    </source>
</evidence>
<comment type="caution">
    <text evidence="17">The sequence shown here is derived from an EMBL/GenBank/DDBJ whole genome shotgun (WGS) entry which is preliminary data.</text>
</comment>
<dbReference type="GO" id="GO:0008270">
    <property type="term" value="F:zinc ion binding"/>
    <property type="evidence" value="ECO:0007669"/>
    <property type="project" value="InterPro"/>
</dbReference>
<evidence type="ECO:0000259" key="14">
    <source>
        <dbReference type="Pfam" id="PF11940"/>
    </source>
</evidence>
<evidence type="ECO:0000256" key="8">
    <source>
        <dbReference type="ARBA" id="ARBA00022723"/>
    </source>
</evidence>
<organism evidence="17 18">
    <name type="scientific">Ancylobacter dichloromethanicus</name>
    <dbReference type="NCBI Taxonomy" id="518825"/>
    <lineage>
        <taxon>Bacteria</taxon>
        <taxon>Pseudomonadati</taxon>
        <taxon>Pseudomonadota</taxon>
        <taxon>Alphaproteobacteria</taxon>
        <taxon>Hyphomicrobiales</taxon>
        <taxon>Xanthobacteraceae</taxon>
        <taxon>Ancylobacter</taxon>
    </lineage>
</organism>
<dbReference type="InterPro" id="IPR024601">
    <property type="entry name" value="Peptidase_M1_pepN_C"/>
</dbReference>
<dbReference type="AlphaFoldDB" id="A0A9W6J551"/>
<dbReference type="GO" id="GO:0016285">
    <property type="term" value="F:alanyl aminopeptidase activity"/>
    <property type="evidence" value="ECO:0007669"/>
    <property type="project" value="UniProtKB-EC"/>
</dbReference>
<dbReference type="SUPFAM" id="SSF63737">
    <property type="entry name" value="Leukotriene A4 hydrolase N-terminal domain"/>
    <property type="match status" value="1"/>
</dbReference>
<keyword evidence="18" id="KW-1185">Reference proteome</keyword>
<keyword evidence="9" id="KW-0378">Hydrolase</keyword>
<dbReference type="InterPro" id="IPR042097">
    <property type="entry name" value="Aminopeptidase_N-like_N_sf"/>
</dbReference>
<comment type="catalytic activity">
    <reaction evidence="1">
        <text>Release of an N-terminal amino acid, Xaa-|-Yaa- from a peptide, amide or arylamide. Xaa is preferably Ala, but may be most amino acids including Pro (slow action). When a terminal hydrophobic residue is followed by a prolyl residue, the two may be released as an intact Xaa-Pro dipeptide.</text>
        <dbReference type="EC" id="3.4.11.2"/>
    </reaction>
</comment>
<keyword evidence="6 17" id="KW-0031">Aminopeptidase</keyword>
<dbReference type="InterPro" id="IPR045357">
    <property type="entry name" value="Aminopeptidase_N-like_N"/>
</dbReference>
<dbReference type="InterPro" id="IPR038438">
    <property type="entry name" value="PepN_Ig-like_sf"/>
</dbReference>
<evidence type="ECO:0000256" key="10">
    <source>
        <dbReference type="ARBA" id="ARBA00022833"/>
    </source>
</evidence>
<accession>A0A9W6J551</accession>
<dbReference type="GO" id="GO:0006508">
    <property type="term" value="P:proteolysis"/>
    <property type="evidence" value="ECO:0007669"/>
    <property type="project" value="UniProtKB-UniRule"/>
</dbReference>
<dbReference type="PRINTS" id="PR00756">
    <property type="entry name" value="ALADIPTASE"/>
</dbReference>
<evidence type="ECO:0000259" key="15">
    <source>
        <dbReference type="Pfam" id="PF17432"/>
    </source>
</evidence>
<evidence type="ECO:0000259" key="16">
    <source>
        <dbReference type="Pfam" id="PF17900"/>
    </source>
</evidence>
<dbReference type="Pfam" id="PF17432">
    <property type="entry name" value="DUF3458_C"/>
    <property type="match status" value="1"/>
</dbReference>
<comment type="similarity">
    <text evidence="3">Belongs to the peptidase M1 family.</text>
</comment>
<evidence type="ECO:0000313" key="17">
    <source>
        <dbReference type="EMBL" id="GLK69933.1"/>
    </source>
</evidence>
<reference evidence="17" key="1">
    <citation type="journal article" date="2014" name="Int. J. Syst. Evol. Microbiol.">
        <title>Complete genome sequence of Corynebacterium casei LMG S-19264T (=DSM 44701T), isolated from a smear-ripened cheese.</title>
        <authorList>
            <consortium name="US DOE Joint Genome Institute (JGI-PGF)"/>
            <person name="Walter F."/>
            <person name="Albersmeier A."/>
            <person name="Kalinowski J."/>
            <person name="Ruckert C."/>
        </authorList>
    </citation>
    <scope>NUCLEOTIDE SEQUENCE</scope>
    <source>
        <strain evidence="17">VKM B-2484</strain>
    </source>
</reference>
<feature type="domain" description="Peptidase M1 alanyl aminopeptidase C-terminal" evidence="15">
    <location>
        <begin position="559"/>
        <end position="881"/>
    </location>
</feature>
<dbReference type="Gene3D" id="1.25.50.10">
    <property type="entry name" value="Peptidase M1, alanyl aminopeptidase, C-terminal domain"/>
    <property type="match status" value="1"/>
</dbReference>
<name>A0A9W6J551_9HYPH</name>
<evidence type="ECO:0000256" key="7">
    <source>
        <dbReference type="ARBA" id="ARBA00022670"/>
    </source>
</evidence>
<evidence type="ECO:0000256" key="11">
    <source>
        <dbReference type="ARBA" id="ARBA00023049"/>
    </source>
</evidence>
<dbReference type="InterPro" id="IPR035414">
    <property type="entry name" value="Peptidase_M1_pepN_Ig-like"/>
</dbReference>
<dbReference type="Pfam" id="PF17900">
    <property type="entry name" value="Peptidase_M1_N"/>
    <property type="match status" value="1"/>
</dbReference>
<dbReference type="InterPro" id="IPR001930">
    <property type="entry name" value="Peptidase_M1"/>
</dbReference>
<evidence type="ECO:0000256" key="2">
    <source>
        <dbReference type="ARBA" id="ARBA00001947"/>
    </source>
</evidence>
<dbReference type="Pfam" id="PF01433">
    <property type="entry name" value="Peptidase_M1"/>
    <property type="match status" value="1"/>
</dbReference>
<evidence type="ECO:0000256" key="6">
    <source>
        <dbReference type="ARBA" id="ARBA00022438"/>
    </source>
</evidence>
<feature type="domain" description="Peptidase M1 membrane alanine aminopeptidase" evidence="13">
    <location>
        <begin position="233"/>
        <end position="444"/>
    </location>
</feature>
<evidence type="ECO:0000256" key="4">
    <source>
        <dbReference type="ARBA" id="ARBA00012564"/>
    </source>
</evidence>
<dbReference type="FunFam" id="1.10.390.10:FF:000002">
    <property type="entry name" value="Aminopeptidase N"/>
    <property type="match status" value="1"/>
</dbReference>
<dbReference type="EC" id="3.4.11.2" evidence="4 12"/>
<sequence>MSRDAVPQPVRLGDYRPPDWLVDTVHLDVRLHPTAARIVARLALRPNPEGREGSPIVLDGDELNLKSVTLDGAPLAGSAYVATSTGLTLLAPPQRALTLEIETVVDPSANTRLMGLYRSSGTYCTQCEAEGFRRITYFPDRPDVLAVYTTRIEAERDEAPVLLGNGNPVEAGAVEDTSRHYAVWHDPWPKPSYLFALVGGKLDRITEDFVTATGKTVELGIYVEPGKTARAGYAMDALKRAMRWDEEAFGCEYDLDVFNIVAVADFNMGAMENKGLNIFNDKYVLASPETATDADYANIEAIIAHEYFHNWTGNRITCRDWFQLCLKEGLTVFRDQEFSSDQRSRPVKRIADVRLLKGHQFPEDSGPLAHPVRPSSYREINNFYTATVYEKGAEVVRMLKTVLGDEGFRAGMDLYLDRHDGDAATVEDFLACFADANGIDLTQFALWYAQSGTPRLAVSGHWDEAARSYRLDVAQTLPPTPGQSEKLPMVIPLAIGLVGPDGRDLPLALDDGSNAERGVLLVTKPRQSFVFRDVPHRPVPSLNRGFSAPVKLSSDLSTADLLFLARHDSDPFNRFDATQTLALSHLLEATSAVRAGGEQPAPDALVEALAATLGDTSLDPAFVAQALSIPSEADVAREIGEDVDPDAIHAARTRLRHAVGEALAPALEAVYARHAPTGNYSPDAASAGRRALRNTCLDLLAAGGTAKGIARAQAHFGAADNMTDRFFALAVLAHAAPDAREDALAAFHRQFRADPLVVDKWLALQAQIAEPQTLERVRDLTGHADFDWSNPNRVRALIGTFAGLNPTQFHRADGAGHDLVAGAVMDIDGRNPQLAARLLAAFKSWRSLEPVRRASAEAALRRVAGKPSLSPDVTDIVSRSLD</sequence>
<dbReference type="Pfam" id="PF11940">
    <property type="entry name" value="DUF3458"/>
    <property type="match status" value="1"/>
</dbReference>